<proteinExistence type="predicted"/>
<protein>
    <submittedName>
        <fullName evidence="2">Uncharacterized protein</fullName>
    </submittedName>
</protein>
<dbReference type="AlphaFoldDB" id="A0A1V3IMK0"/>
<gene>
    <name evidence="2" type="ORF">BKK51_12460</name>
</gene>
<sequence>MEFKPHLFKSWFTLEEVQRLLKNNYHFDYSYKEIIKILSNYPHIIEILFYAEYHGETNQLILGKKEQPFGKLKIKKNPIFPAEDLIKIYDKLCENQETVYQSEHSELIVKSRENCPYIDRFKGFFFVPEFSFDKFIFNFSDDDTLILPETGFYDPYDFFKFKRKDRFFPLKFRPDFLFMEFNAPFGQGVLELADLYLHADDFSYIANLFEYENEQRAANKTKENEEQAEQSDTLQPPKTEENLQTHKKQTKNSKSSKILKLKGANSGKKFYLESILQSCETTAKAHPNEGVYAIIEAVLTAFSEKYNLSRTDNRDFYNIESYAQKLRKRGLNFPDNRGIKGGKITAVIELAK</sequence>
<organism evidence="2 3">
    <name type="scientific">Rodentibacter trehalosifermentans</name>
    <dbReference type="NCBI Taxonomy" id="1908263"/>
    <lineage>
        <taxon>Bacteria</taxon>
        <taxon>Pseudomonadati</taxon>
        <taxon>Pseudomonadota</taxon>
        <taxon>Gammaproteobacteria</taxon>
        <taxon>Pasteurellales</taxon>
        <taxon>Pasteurellaceae</taxon>
        <taxon>Rodentibacter</taxon>
    </lineage>
</organism>
<feature type="compositionally biased region" description="Basic and acidic residues" evidence="1">
    <location>
        <begin position="216"/>
        <end position="225"/>
    </location>
</feature>
<dbReference type="EMBL" id="MLHK01000086">
    <property type="protein sequence ID" value="OOF42798.1"/>
    <property type="molecule type" value="Genomic_DNA"/>
</dbReference>
<dbReference type="Proteomes" id="UP000188728">
    <property type="component" value="Unassembled WGS sequence"/>
</dbReference>
<reference evidence="2 3" key="1">
    <citation type="submission" date="2016-10" db="EMBL/GenBank/DDBJ databases">
        <title>Rodentibacter gen. nov. and new species.</title>
        <authorList>
            <person name="Christensen H."/>
        </authorList>
    </citation>
    <scope>NUCLEOTIDE SEQUENCE [LARGE SCALE GENOMIC DNA]</scope>
    <source>
        <strain evidence="2 3">H1983213011</strain>
    </source>
</reference>
<feature type="region of interest" description="Disordered" evidence="1">
    <location>
        <begin position="216"/>
        <end position="258"/>
    </location>
</feature>
<accession>A0A1V3IMK0</accession>
<dbReference type="RefSeq" id="WP_077474768.1">
    <property type="nucleotide sequence ID" value="NZ_MLHK01000086.1"/>
</dbReference>
<comment type="caution">
    <text evidence="2">The sequence shown here is derived from an EMBL/GenBank/DDBJ whole genome shotgun (WGS) entry which is preliminary data.</text>
</comment>
<name>A0A1V3IMK0_9PAST</name>
<evidence type="ECO:0000313" key="3">
    <source>
        <dbReference type="Proteomes" id="UP000188728"/>
    </source>
</evidence>
<evidence type="ECO:0000313" key="2">
    <source>
        <dbReference type="EMBL" id="OOF42798.1"/>
    </source>
</evidence>
<evidence type="ECO:0000256" key="1">
    <source>
        <dbReference type="SAM" id="MobiDB-lite"/>
    </source>
</evidence>